<feature type="compositionally biased region" description="Basic and acidic residues" evidence="1">
    <location>
        <begin position="1"/>
        <end position="13"/>
    </location>
</feature>
<proteinExistence type="predicted"/>
<comment type="caution">
    <text evidence="2">The sequence shown here is derived from an EMBL/GenBank/DDBJ whole genome shotgun (WGS) entry which is preliminary data.</text>
</comment>
<keyword evidence="3" id="KW-1185">Reference proteome</keyword>
<organism evidence="2 3">
    <name type="scientific">Colocasia esculenta</name>
    <name type="common">Wild taro</name>
    <name type="synonym">Arum esculentum</name>
    <dbReference type="NCBI Taxonomy" id="4460"/>
    <lineage>
        <taxon>Eukaryota</taxon>
        <taxon>Viridiplantae</taxon>
        <taxon>Streptophyta</taxon>
        <taxon>Embryophyta</taxon>
        <taxon>Tracheophyta</taxon>
        <taxon>Spermatophyta</taxon>
        <taxon>Magnoliopsida</taxon>
        <taxon>Liliopsida</taxon>
        <taxon>Araceae</taxon>
        <taxon>Aroideae</taxon>
        <taxon>Colocasieae</taxon>
        <taxon>Colocasia</taxon>
    </lineage>
</organism>
<dbReference type="OrthoDB" id="1747533at2759"/>
<reference evidence="2" key="1">
    <citation type="submission" date="2017-07" db="EMBL/GenBank/DDBJ databases">
        <title>Taro Niue Genome Assembly and Annotation.</title>
        <authorList>
            <person name="Atibalentja N."/>
            <person name="Keating K."/>
            <person name="Fields C.J."/>
        </authorList>
    </citation>
    <scope>NUCLEOTIDE SEQUENCE</scope>
    <source>
        <strain evidence="2">Niue_2</strain>
        <tissue evidence="2">Leaf</tissue>
    </source>
</reference>
<evidence type="ECO:0000313" key="3">
    <source>
        <dbReference type="Proteomes" id="UP000652761"/>
    </source>
</evidence>
<feature type="region of interest" description="Disordered" evidence="1">
    <location>
        <begin position="1"/>
        <end position="45"/>
    </location>
</feature>
<evidence type="ECO:0000313" key="2">
    <source>
        <dbReference type="EMBL" id="MQM17882.1"/>
    </source>
</evidence>
<dbReference type="AlphaFoldDB" id="A0A843XF38"/>
<evidence type="ECO:0000256" key="1">
    <source>
        <dbReference type="SAM" id="MobiDB-lite"/>
    </source>
</evidence>
<gene>
    <name evidence="2" type="ORF">Taro_050861</name>
</gene>
<protein>
    <submittedName>
        <fullName evidence="2">Uncharacterized protein</fullName>
    </submittedName>
</protein>
<dbReference type="Proteomes" id="UP000652761">
    <property type="component" value="Unassembled WGS sequence"/>
</dbReference>
<sequence length="174" mass="19171">MDQRGRGIRDRGHGGRGQQDGLGSPEAGAGRGSQGSGRRRRDRRWRGNNGGIWQLVASPRKVAELLNLLLQLWVIIHNGPAQLDREKGAMIYRYDVDVRTEDLPMGGAAPGVSQHDLSAVKVELFRLYAAQFPDRVVAYDGQRCLLGPGLLPEGDFRVAVQGRVFHVTLKQLVP</sequence>
<accession>A0A843XF38</accession>
<name>A0A843XF38_COLES</name>
<dbReference type="EMBL" id="NMUH01007821">
    <property type="protein sequence ID" value="MQM17882.1"/>
    <property type="molecule type" value="Genomic_DNA"/>
</dbReference>